<keyword evidence="1 4" id="KW-0479">Metal-binding</keyword>
<evidence type="ECO:0000256" key="1">
    <source>
        <dbReference type="ARBA" id="ARBA00022723"/>
    </source>
</evidence>
<dbReference type="Pfam" id="PF21508">
    <property type="entry name" value="MenC_N"/>
    <property type="match status" value="1"/>
</dbReference>
<feature type="binding site" evidence="4">
    <location>
        <position position="224"/>
    </location>
    <ligand>
        <name>Mg(2+)</name>
        <dbReference type="ChEBI" id="CHEBI:18420"/>
    </ligand>
</feature>
<dbReference type="CDD" id="cd03320">
    <property type="entry name" value="OSBS"/>
    <property type="match status" value="1"/>
</dbReference>
<comment type="similarity">
    <text evidence="4">Belongs to the mandelate racemase/muconate lactonizing enzyme family. MenC type 1 subfamily.</text>
</comment>
<dbReference type="InterPro" id="IPR013342">
    <property type="entry name" value="Mandelate_racemase_C"/>
</dbReference>
<comment type="pathway">
    <text evidence="4">Quinol/quinone metabolism; menaquinone biosynthesis.</text>
</comment>
<reference evidence="7 8" key="1">
    <citation type="submission" date="2014-09" db="EMBL/GenBank/DDBJ databases">
        <title>Vibrio maritimus JCM 19240. (C210) whole genome shotgun sequence.</title>
        <authorList>
            <person name="Sawabe T."/>
            <person name="Meirelles P."/>
            <person name="Nakanishi M."/>
            <person name="Sayaka M."/>
            <person name="Hattori M."/>
            <person name="Ohkuma M."/>
        </authorList>
    </citation>
    <scope>NUCLEOTIDE SEQUENCE [LARGE SCALE GENOMIC DNA]</scope>
    <source>
        <strain evidence="7 8">JCM 19240</strain>
    </source>
</reference>
<evidence type="ECO:0000313" key="8">
    <source>
        <dbReference type="Proteomes" id="UP000029224"/>
    </source>
</evidence>
<evidence type="ECO:0000256" key="5">
    <source>
        <dbReference type="NCBIfam" id="TIGR01927"/>
    </source>
</evidence>
<dbReference type="SUPFAM" id="SSF51604">
    <property type="entry name" value="Enolase C-terminal domain-like"/>
    <property type="match status" value="1"/>
</dbReference>
<dbReference type="SUPFAM" id="SSF54826">
    <property type="entry name" value="Enolase N-terminal domain-like"/>
    <property type="match status" value="1"/>
</dbReference>
<keyword evidence="3 4" id="KW-0456">Lyase</keyword>
<keyword evidence="4" id="KW-0474">Menaquinone biosynthesis</keyword>
<dbReference type="InterPro" id="IPR036849">
    <property type="entry name" value="Enolase-like_C_sf"/>
</dbReference>
<evidence type="ECO:0000313" key="7">
    <source>
        <dbReference type="EMBL" id="GAL34536.1"/>
    </source>
</evidence>
<dbReference type="InterPro" id="IPR041338">
    <property type="entry name" value="OSBS_N"/>
</dbReference>
<dbReference type="SMART" id="SM00922">
    <property type="entry name" value="MR_MLE"/>
    <property type="match status" value="1"/>
</dbReference>
<dbReference type="GO" id="GO:0043748">
    <property type="term" value="F:O-succinylbenzoate synthase activity"/>
    <property type="evidence" value="ECO:0007669"/>
    <property type="project" value="UniProtKB-EC"/>
</dbReference>
<dbReference type="SFLD" id="SFLDS00001">
    <property type="entry name" value="Enolase"/>
    <property type="match status" value="1"/>
</dbReference>
<comment type="catalytic activity">
    <reaction evidence="4">
        <text>(1R,6R)-6-hydroxy-2-succinyl-cyclohexa-2,4-diene-1-carboxylate = 2-succinylbenzoate + H2O</text>
        <dbReference type="Rhea" id="RHEA:10196"/>
        <dbReference type="ChEBI" id="CHEBI:15377"/>
        <dbReference type="ChEBI" id="CHEBI:18325"/>
        <dbReference type="ChEBI" id="CHEBI:58689"/>
        <dbReference type="EC" id="4.2.1.113"/>
    </reaction>
</comment>
<dbReference type="UniPathway" id="UPA00079"/>
<evidence type="ECO:0000259" key="6">
    <source>
        <dbReference type="SMART" id="SM00922"/>
    </source>
</evidence>
<dbReference type="EMBL" id="BBMT01000005">
    <property type="protein sequence ID" value="GAL34536.1"/>
    <property type="molecule type" value="Genomic_DNA"/>
</dbReference>
<dbReference type="EC" id="4.2.1.113" evidence="4 5"/>
<protein>
    <recommendedName>
        <fullName evidence="4 5">o-succinylbenzoate synthase</fullName>
        <shortName evidence="4">OSB synthase</shortName>
        <shortName evidence="4">OSBS</shortName>
        <ecNumber evidence="4 5">4.2.1.113</ecNumber>
    </recommendedName>
    <alternativeName>
        <fullName evidence="4">4-(2'-carboxyphenyl)-4-oxybutyric acid synthase</fullName>
    </alternativeName>
    <alternativeName>
        <fullName evidence="4">o-succinylbenzoic acid synthase</fullName>
    </alternativeName>
</protein>
<comment type="cofactor">
    <cofactor evidence="4">
        <name>a divalent metal cation</name>
        <dbReference type="ChEBI" id="CHEBI:60240"/>
    </cofactor>
</comment>
<dbReference type="SFLD" id="SFLDF00009">
    <property type="entry name" value="o-succinylbenzoate_synthase"/>
    <property type="match status" value="1"/>
</dbReference>
<dbReference type="Pfam" id="PF13378">
    <property type="entry name" value="MR_MLE_C"/>
    <property type="match status" value="1"/>
</dbReference>
<feature type="domain" description="Mandelate racemase/muconate lactonizing enzyme C-terminal" evidence="6">
    <location>
        <begin position="125"/>
        <end position="222"/>
    </location>
</feature>
<dbReference type="InterPro" id="IPR010196">
    <property type="entry name" value="OSB_synthase_MenC1"/>
</dbReference>
<dbReference type="GO" id="GO:0009234">
    <property type="term" value="P:menaquinone biosynthetic process"/>
    <property type="evidence" value="ECO:0007669"/>
    <property type="project" value="UniProtKB-UniRule"/>
</dbReference>
<dbReference type="UniPathway" id="UPA01057">
    <property type="reaction ID" value="UER00165"/>
</dbReference>
<evidence type="ECO:0000256" key="4">
    <source>
        <dbReference type="HAMAP-Rule" id="MF_00470"/>
    </source>
</evidence>
<evidence type="ECO:0000256" key="3">
    <source>
        <dbReference type="ARBA" id="ARBA00023239"/>
    </source>
</evidence>
<feature type="binding site" evidence="4">
    <location>
        <position position="201"/>
    </location>
    <ligand>
        <name>Mg(2+)</name>
        <dbReference type="ChEBI" id="CHEBI:18420"/>
    </ligand>
</feature>
<dbReference type="HAMAP" id="MF_00470">
    <property type="entry name" value="MenC_1"/>
    <property type="match status" value="1"/>
</dbReference>
<dbReference type="GO" id="GO:0000287">
    <property type="term" value="F:magnesium ion binding"/>
    <property type="evidence" value="ECO:0007669"/>
    <property type="project" value="UniProtKB-UniRule"/>
</dbReference>
<comment type="function">
    <text evidence="4">Converts 2-succinyl-6-hydroxy-2,4-cyclohexadiene-1-carboxylate (SHCHC) to 2-succinylbenzoate (OSB).</text>
</comment>
<comment type="caution">
    <text evidence="7">The sequence shown here is derived from an EMBL/GenBank/DDBJ whole genome shotgun (WGS) entry which is preliminary data.</text>
</comment>
<evidence type="ECO:0000256" key="2">
    <source>
        <dbReference type="ARBA" id="ARBA00022842"/>
    </source>
</evidence>
<keyword evidence="2 4" id="KW-0460">Magnesium</keyword>
<keyword evidence="8" id="KW-1185">Reference proteome</keyword>
<proteinExistence type="inferred from homology"/>
<dbReference type="Gene3D" id="3.20.20.120">
    <property type="entry name" value="Enolase-like C-terminal domain"/>
    <property type="match status" value="1"/>
</dbReference>
<accession>A0A090T3P5</accession>
<dbReference type="PANTHER" id="PTHR48073:SF2">
    <property type="entry name" value="O-SUCCINYLBENZOATE SYNTHASE"/>
    <property type="match status" value="1"/>
</dbReference>
<dbReference type="InterPro" id="IPR029017">
    <property type="entry name" value="Enolase-like_N"/>
</dbReference>
<reference evidence="7 8" key="2">
    <citation type="submission" date="2014-09" db="EMBL/GenBank/DDBJ databases">
        <authorList>
            <consortium name="NBRP consortium"/>
            <person name="Sawabe T."/>
            <person name="Meirelles P."/>
            <person name="Nakanishi M."/>
            <person name="Sayaka M."/>
            <person name="Hattori M."/>
            <person name="Ohkuma M."/>
        </authorList>
    </citation>
    <scope>NUCLEOTIDE SEQUENCE [LARGE SCALE GENOMIC DNA]</scope>
    <source>
        <strain evidence="7 8">JCM 19240</strain>
    </source>
</reference>
<dbReference type="NCBIfam" id="TIGR01927">
    <property type="entry name" value="menC_gam_Gplu"/>
    <property type="match status" value="1"/>
</dbReference>
<dbReference type="InterPro" id="IPR029065">
    <property type="entry name" value="Enolase_C-like"/>
</dbReference>
<feature type="binding site" evidence="4">
    <location>
        <position position="172"/>
    </location>
    <ligand>
        <name>Mg(2+)</name>
        <dbReference type="ChEBI" id="CHEBI:18420"/>
    </ligand>
</feature>
<dbReference type="NCBIfam" id="NF003473">
    <property type="entry name" value="PRK05105.1"/>
    <property type="match status" value="1"/>
</dbReference>
<dbReference type="AlphaFoldDB" id="A0A090T3P5"/>
<sequence>MTSYEVGTTMRQAKLYRYCLPMDSGVILREQKLTAREGWVVELSDNGSVALGEIAPLPGFSQESLEAAGVQAQAQLELWVHHQPTDIESCYPSVAFGLSAALLELDGKLPAEGNYRAAPLCSGDPDELIPKLNNMQGKKVAKIKVGLYEAIRDGMIVSLLLESIPDLTLRLDANRSWTLEKAKQFAKYVAPSLRQRIAFIEEPCQQPGDSVSFAIDTGIAIAWDETLQASVHQSDFAVKHLTGVKALIIKPTLVGSIDKCMALVEEAKAHAIQVVISSSLESSVGLGQLARLANWLNPEETPGLDTMQLFGAQLETPWPGCLLPVQTLAEQTLYWQSHVDNEA</sequence>
<feature type="active site" description="Proton acceptor" evidence="4">
    <location>
        <position position="250"/>
    </location>
</feature>
<name>A0A090T3P5_9VIBR</name>
<dbReference type="SFLD" id="SFLDG00180">
    <property type="entry name" value="muconate_cycloisomerase"/>
    <property type="match status" value="1"/>
</dbReference>
<organism evidence="7 8">
    <name type="scientific">Vibrio maritimus</name>
    <dbReference type="NCBI Taxonomy" id="990268"/>
    <lineage>
        <taxon>Bacteria</taxon>
        <taxon>Pseudomonadati</taxon>
        <taxon>Pseudomonadota</taxon>
        <taxon>Gammaproteobacteria</taxon>
        <taxon>Vibrionales</taxon>
        <taxon>Vibrionaceae</taxon>
        <taxon>Vibrio</taxon>
    </lineage>
</organism>
<comment type="pathway">
    <text evidence="4">Quinol/quinone metabolism; 1,4-dihydroxy-2-naphthoate biosynthesis; 1,4-dihydroxy-2-naphthoate from chorismate: step 4/7.</text>
</comment>
<dbReference type="PANTHER" id="PTHR48073">
    <property type="entry name" value="O-SUCCINYLBENZOATE SYNTHASE-RELATED"/>
    <property type="match status" value="1"/>
</dbReference>
<dbReference type="Proteomes" id="UP000029224">
    <property type="component" value="Unassembled WGS sequence"/>
</dbReference>
<gene>
    <name evidence="4" type="primary">menC</name>
    <name evidence="7" type="ORF">JCM19240_4086</name>
</gene>
<dbReference type="Gene3D" id="3.30.390.10">
    <property type="entry name" value="Enolase-like, N-terminal domain"/>
    <property type="match status" value="1"/>
</dbReference>
<feature type="active site" description="Proton donor" evidence="4">
    <location>
        <position position="144"/>
    </location>
</feature>